<evidence type="ECO:0000256" key="9">
    <source>
        <dbReference type="ARBA" id="ARBA00022670"/>
    </source>
</evidence>
<evidence type="ECO:0000259" key="22">
    <source>
        <dbReference type="Pfam" id="PF04389"/>
    </source>
</evidence>
<dbReference type="SUPFAM" id="SSF53187">
    <property type="entry name" value="Zn-dependent exopeptidases"/>
    <property type="match status" value="1"/>
</dbReference>
<dbReference type="GO" id="GO:0043171">
    <property type="term" value="P:peptide catabolic process"/>
    <property type="evidence" value="ECO:0007669"/>
    <property type="project" value="TreeGrafter"/>
</dbReference>
<dbReference type="GO" id="GO:0005794">
    <property type="term" value="C:Golgi apparatus"/>
    <property type="evidence" value="ECO:0007669"/>
    <property type="project" value="UniProtKB-SubCell"/>
</dbReference>
<evidence type="ECO:0000256" key="13">
    <source>
        <dbReference type="ARBA" id="ARBA00022824"/>
    </source>
</evidence>
<evidence type="ECO:0000256" key="8">
    <source>
        <dbReference type="ARBA" id="ARBA00022645"/>
    </source>
</evidence>
<evidence type="ECO:0000256" key="20">
    <source>
        <dbReference type="ARBA" id="ARBA00025833"/>
    </source>
</evidence>
<dbReference type="InterPro" id="IPR007484">
    <property type="entry name" value="Peptidase_M28"/>
</dbReference>
<dbReference type="PANTHER" id="PTHR12053:SF3">
    <property type="entry name" value="CARBOXYPEPTIDASE Q"/>
    <property type="match status" value="1"/>
</dbReference>
<dbReference type="GO" id="GO:0005764">
    <property type="term" value="C:lysosome"/>
    <property type="evidence" value="ECO:0007669"/>
    <property type="project" value="UniProtKB-SubCell"/>
</dbReference>
<dbReference type="GO" id="GO:0046872">
    <property type="term" value="F:metal ion binding"/>
    <property type="evidence" value="ECO:0007669"/>
    <property type="project" value="UniProtKB-KW"/>
</dbReference>
<keyword evidence="23" id="KW-1185">Reference proteome</keyword>
<keyword evidence="13" id="KW-0256">Endoplasmic reticulum</keyword>
<evidence type="ECO:0000256" key="5">
    <source>
        <dbReference type="ARBA" id="ARBA00010918"/>
    </source>
</evidence>
<evidence type="ECO:0000256" key="14">
    <source>
        <dbReference type="ARBA" id="ARBA00022833"/>
    </source>
</evidence>
<keyword evidence="7" id="KW-0964">Secreted</keyword>
<proteinExistence type="inferred from homology"/>
<keyword evidence="14" id="KW-0862">Zinc</keyword>
<comment type="subcellular location">
    <subcellularLocation>
        <location evidence="1">Endoplasmic reticulum</location>
    </subcellularLocation>
    <subcellularLocation>
        <location evidence="3">Golgi apparatus</location>
    </subcellularLocation>
    <subcellularLocation>
        <location evidence="2">Lysosome</location>
    </subcellularLocation>
    <subcellularLocation>
        <location evidence="4">Secreted</location>
    </subcellularLocation>
</comment>
<evidence type="ECO:0000256" key="11">
    <source>
        <dbReference type="ARBA" id="ARBA00022729"/>
    </source>
</evidence>
<evidence type="ECO:0000256" key="12">
    <source>
        <dbReference type="ARBA" id="ARBA00022801"/>
    </source>
</evidence>
<keyword evidence="8" id="KW-0121">Carboxypeptidase</keyword>
<dbReference type="Gene3D" id="3.40.630.10">
    <property type="entry name" value="Zn peptidases"/>
    <property type="match status" value="1"/>
</dbReference>
<dbReference type="Gene3D" id="3.50.30.30">
    <property type="match status" value="1"/>
</dbReference>
<evidence type="ECO:0000256" key="10">
    <source>
        <dbReference type="ARBA" id="ARBA00022723"/>
    </source>
</evidence>
<evidence type="ECO:0000256" key="18">
    <source>
        <dbReference type="ARBA" id="ARBA00023180"/>
    </source>
</evidence>
<dbReference type="GO" id="GO:0004180">
    <property type="term" value="F:carboxypeptidase activity"/>
    <property type="evidence" value="ECO:0007669"/>
    <property type="project" value="UniProtKB-KW"/>
</dbReference>
<evidence type="ECO:0000256" key="4">
    <source>
        <dbReference type="ARBA" id="ARBA00004613"/>
    </source>
</evidence>
<evidence type="ECO:0000256" key="21">
    <source>
        <dbReference type="ARBA" id="ARBA00033328"/>
    </source>
</evidence>
<evidence type="ECO:0000256" key="2">
    <source>
        <dbReference type="ARBA" id="ARBA00004371"/>
    </source>
</evidence>
<comment type="subunit">
    <text evidence="20">Homodimer. The monomeric form is inactive while the homodimer is active.</text>
</comment>
<evidence type="ECO:0000256" key="1">
    <source>
        <dbReference type="ARBA" id="ARBA00004240"/>
    </source>
</evidence>
<comment type="similarity">
    <text evidence="5">Belongs to the peptidase M28 family.</text>
</comment>
<keyword evidence="17" id="KW-0865">Zymogen</keyword>
<evidence type="ECO:0000313" key="24">
    <source>
        <dbReference type="WBParaSite" id="PSAMB.scaffold4766size13598.g25120.t1"/>
    </source>
</evidence>
<keyword evidence="12" id="KW-0378">Hydrolase</keyword>
<feature type="domain" description="Peptidase M28" evidence="22">
    <location>
        <begin position="248"/>
        <end position="445"/>
    </location>
</feature>
<accession>A0A914WQF3</accession>
<evidence type="ECO:0000256" key="6">
    <source>
        <dbReference type="ARBA" id="ARBA00014116"/>
    </source>
</evidence>
<keyword evidence="10" id="KW-0479">Metal-binding</keyword>
<evidence type="ECO:0000256" key="19">
    <source>
        <dbReference type="ARBA" id="ARBA00023228"/>
    </source>
</evidence>
<evidence type="ECO:0000256" key="3">
    <source>
        <dbReference type="ARBA" id="ARBA00004555"/>
    </source>
</evidence>
<evidence type="ECO:0000256" key="17">
    <source>
        <dbReference type="ARBA" id="ARBA00023145"/>
    </source>
</evidence>
<dbReference type="WBParaSite" id="PSAMB.scaffold4766size13598.g25120.t1">
    <property type="protein sequence ID" value="PSAMB.scaffold4766size13598.g25120.t1"/>
    <property type="gene ID" value="PSAMB.scaffold4766size13598.g25120"/>
</dbReference>
<dbReference type="InterPro" id="IPR039866">
    <property type="entry name" value="CPQ"/>
</dbReference>
<dbReference type="GO" id="GO:0005615">
    <property type="term" value="C:extracellular space"/>
    <property type="evidence" value="ECO:0007669"/>
    <property type="project" value="TreeGrafter"/>
</dbReference>
<keyword evidence="15" id="KW-0333">Golgi apparatus</keyword>
<keyword evidence="9" id="KW-0645">Protease</keyword>
<dbReference type="AlphaFoldDB" id="A0A914WQF3"/>
<name>A0A914WQF3_9BILA</name>
<dbReference type="GO" id="GO:0006508">
    <property type="term" value="P:proteolysis"/>
    <property type="evidence" value="ECO:0007669"/>
    <property type="project" value="UniProtKB-KW"/>
</dbReference>
<dbReference type="Proteomes" id="UP000887566">
    <property type="component" value="Unplaced"/>
</dbReference>
<keyword evidence="18" id="KW-0325">Glycoprotein</keyword>
<keyword evidence="16" id="KW-0482">Metalloprotease</keyword>
<sequence>MNAKRVALLVVAAAVIAAIGLGAGIGIGSAIFKSSSTNAPDVSATTTPPMTPWLSPFQANVNSIFSYLTSANGTGRGIAYRWLANITDTFGNRKSGSQRIMDATDYVINTLRAQGFNNVHTEEAQIENWIRGEEVATLKVPREYPMAILGLGASVPTPPGGITAPAFVVDSFDDLDQAGKAGKINGTIVVYNEPWLGSYGQTVAYRSGADHASYYGAVAVLIRSVTTFSIYTPHTGVANYAPTFNNIFEWTGSVFPNEYVVLTGHFDSWDVGQGAMDDGGGCAVAWNTLTALKNLGFQPKRSIRAIFWVGEEMGDYGADSYWSNHKNSTEKWIFAFESDQGAFMPSGPANNTYFEVKGNATAIQRLEDIAASVLAANGILFSIRTADDAGGEVNNWADLGTVTANYVNDDKFHGYYFFFHHTNADTMTVLKEEDLDYVTAVLATYTHIIANMDKQLSVA</sequence>
<dbReference type="GO" id="GO:0070573">
    <property type="term" value="F:metallodipeptidase activity"/>
    <property type="evidence" value="ECO:0007669"/>
    <property type="project" value="InterPro"/>
</dbReference>
<protein>
    <recommendedName>
        <fullName evidence="6">Carboxypeptidase Q</fullName>
    </recommendedName>
    <alternativeName>
        <fullName evidence="21">Plasma glutamate carboxypeptidase</fullName>
    </alternativeName>
</protein>
<keyword evidence="11" id="KW-0732">Signal</keyword>
<dbReference type="PANTHER" id="PTHR12053">
    <property type="entry name" value="PROTEASE FAMILY M28 PLASMA GLUTAMATE CARBOXYPEPTIDASE-RELATED"/>
    <property type="match status" value="1"/>
</dbReference>
<evidence type="ECO:0000256" key="15">
    <source>
        <dbReference type="ARBA" id="ARBA00023034"/>
    </source>
</evidence>
<evidence type="ECO:0000256" key="16">
    <source>
        <dbReference type="ARBA" id="ARBA00023049"/>
    </source>
</evidence>
<evidence type="ECO:0000256" key="7">
    <source>
        <dbReference type="ARBA" id="ARBA00022525"/>
    </source>
</evidence>
<dbReference type="GO" id="GO:0005783">
    <property type="term" value="C:endoplasmic reticulum"/>
    <property type="evidence" value="ECO:0007669"/>
    <property type="project" value="UniProtKB-SubCell"/>
</dbReference>
<evidence type="ECO:0000313" key="23">
    <source>
        <dbReference type="Proteomes" id="UP000887566"/>
    </source>
</evidence>
<keyword evidence="19" id="KW-0458">Lysosome</keyword>
<organism evidence="23 24">
    <name type="scientific">Plectus sambesii</name>
    <dbReference type="NCBI Taxonomy" id="2011161"/>
    <lineage>
        <taxon>Eukaryota</taxon>
        <taxon>Metazoa</taxon>
        <taxon>Ecdysozoa</taxon>
        <taxon>Nematoda</taxon>
        <taxon>Chromadorea</taxon>
        <taxon>Plectida</taxon>
        <taxon>Plectina</taxon>
        <taxon>Plectoidea</taxon>
        <taxon>Plectidae</taxon>
        <taxon>Plectus</taxon>
    </lineage>
</organism>
<dbReference type="Pfam" id="PF04389">
    <property type="entry name" value="Peptidase_M28"/>
    <property type="match status" value="1"/>
</dbReference>
<reference evidence="24" key="1">
    <citation type="submission" date="2022-11" db="UniProtKB">
        <authorList>
            <consortium name="WormBaseParasite"/>
        </authorList>
    </citation>
    <scope>IDENTIFICATION</scope>
</reference>